<comment type="caution">
    <text evidence="3">The sequence shown here is derived from an EMBL/GenBank/DDBJ whole genome shotgun (WGS) entry which is preliminary data.</text>
</comment>
<dbReference type="Proteomes" id="UP001589619">
    <property type="component" value="Unassembled WGS sequence"/>
</dbReference>
<dbReference type="EMBL" id="JBHMAG010000007">
    <property type="protein sequence ID" value="MFB9751772.1"/>
    <property type="molecule type" value="Genomic_DNA"/>
</dbReference>
<evidence type="ECO:0000256" key="1">
    <source>
        <dbReference type="ARBA" id="ARBA00022723"/>
    </source>
</evidence>
<dbReference type="SUPFAM" id="SSF51604">
    <property type="entry name" value="Enolase C-terminal domain-like"/>
    <property type="match status" value="1"/>
</dbReference>
<dbReference type="InterPro" id="IPR029017">
    <property type="entry name" value="Enolase-like_N"/>
</dbReference>
<dbReference type="Pfam" id="PF13378">
    <property type="entry name" value="MR_MLE_C"/>
    <property type="match status" value="1"/>
</dbReference>
<sequence length="436" mass="48340">MMRIVRTKRAVQKEPLLSPFGFKGAYLTELWQSIAYVEGADGASGIGVGVQSVLWSDARVFERFGEAAGNAHMADLTRFALAQAEQSDFATPIELLDRLLPDVYDYGVRSIGLADLRSTFALNALVAVDYAAWALYSRGRGLNFSELVPPAYREALSARQERLGSIPLIPYGMSEEAIVQVLDDGYFLLKIKVGADPEQDGDPNKMLDWDCRRLTQIHALASRYETSHTVNGKIAYYLDANGRYDGKERLLRLLDHADKIGALDRIVLFEEPFPEEVKQDVTDVPVRLAADESVHDTHDALERIELGYGALALKPVAKTMSMSLKVAKLARDKGVPCFCADLTANPVLVDWNKNLAARLDPIPGLKVGVLETNGHQNYRNWERMKSWHPRAGADWIEADSGIFRLNDSFYETAGGALETGEPYESLLAEEDKGNES</sequence>
<organism evidence="3 4">
    <name type="scientific">Paenibacillus hodogayensis</name>
    <dbReference type="NCBI Taxonomy" id="279208"/>
    <lineage>
        <taxon>Bacteria</taxon>
        <taxon>Bacillati</taxon>
        <taxon>Bacillota</taxon>
        <taxon>Bacilli</taxon>
        <taxon>Bacillales</taxon>
        <taxon>Paenibacillaceae</taxon>
        <taxon>Paenibacillus</taxon>
    </lineage>
</organism>
<evidence type="ECO:0000313" key="3">
    <source>
        <dbReference type="EMBL" id="MFB9751772.1"/>
    </source>
</evidence>
<gene>
    <name evidence="3" type="ORF">ACFFNY_09330</name>
</gene>
<reference evidence="3 4" key="1">
    <citation type="submission" date="2024-09" db="EMBL/GenBank/DDBJ databases">
        <authorList>
            <person name="Sun Q."/>
            <person name="Mori K."/>
        </authorList>
    </citation>
    <scope>NUCLEOTIDE SEQUENCE [LARGE SCALE GENOMIC DNA]</scope>
    <source>
        <strain evidence="3 4">JCM 12520</strain>
    </source>
</reference>
<evidence type="ECO:0000313" key="4">
    <source>
        <dbReference type="Proteomes" id="UP001589619"/>
    </source>
</evidence>
<dbReference type="InterPro" id="IPR029065">
    <property type="entry name" value="Enolase_C-like"/>
</dbReference>
<feature type="domain" description="Enolase C-terminal" evidence="2">
    <location>
        <begin position="178"/>
        <end position="341"/>
    </location>
</feature>
<keyword evidence="4" id="KW-1185">Reference proteome</keyword>
<dbReference type="InterPro" id="IPR036849">
    <property type="entry name" value="Enolase-like_C_sf"/>
</dbReference>
<proteinExistence type="predicted"/>
<accession>A0ABV5VU04</accession>
<protein>
    <submittedName>
        <fullName evidence="3">Enolase C-terminal domain-like protein</fullName>
    </submittedName>
</protein>
<dbReference type="Gene3D" id="3.20.20.120">
    <property type="entry name" value="Enolase-like C-terminal domain"/>
    <property type="match status" value="1"/>
</dbReference>
<evidence type="ECO:0000259" key="2">
    <source>
        <dbReference type="Pfam" id="PF13378"/>
    </source>
</evidence>
<name>A0ABV5VU04_9BACL</name>
<dbReference type="SUPFAM" id="SSF54826">
    <property type="entry name" value="Enolase N-terminal domain-like"/>
    <property type="match status" value="1"/>
</dbReference>
<keyword evidence="1" id="KW-0479">Metal-binding</keyword>
<dbReference type="RefSeq" id="WP_379117038.1">
    <property type="nucleotide sequence ID" value="NZ_JBHMAG010000007.1"/>
</dbReference>